<proteinExistence type="predicted"/>
<evidence type="ECO:0000313" key="6">
    <source>
        <dbReference type="EMBL" id="MBP2475021.1"/>
    </source>
</evidence>
<evidence type="ECO:0000256" key="1">
    <source>
        <dbReference type="ARBA" id="ARBA00023015"/>
    </source>
</evidence>
<protein>
    <submittedName>
        <fullName evidence="6">AcrR family transcriptional regulator</fullName>
    </submittedName>
</protein>
<dbReference type="InterPro" id="IPR009057">
    <property type="entry name" value="Homeodomain-like_sf"/>
</dbReference>
<keyword evidence="7" id="KW-1185">Reference proteome</keyword>
<comment type="caution">
    <text evidence="6">The sequence shown here is derived from an EMBL/GenBank/DDBJ whole genome shotgun (WGS) entry which is preliminary data.</text>
</comment>
<keyword evidence="3" id="KW-0804">Transcription</keyword>
<dbReference type="Proteomes" id="UP001519363">
    <property type="component" value="Unassembled WGS sequence"/>
</dbReference>
<evidence type="ECO:0000256" key="2">
    <source>
        <dbReference type="ARBA" id="ARBA00023125"/>
    </source>
</evidence>
<reference evidence="6 7" key="1">
    <citation type="submission" date="2021-03" db="EMBL/GenBank/DDBJ databases">
        <title>Sequencing the genomes of 1000 actinobacteria strains.</title>
        <authorList>
            <person name="Klenk H.-P."/>
        </authorList>
    </citation>
    <scope>NUCLEOTIDE SEQUENCE [LARGE SCALE GENOMIC DNA]</scope>
    <source>
        <strain evidence="6 7">DSM 44580</strain>
    </source>
</reference>
<sequence length="200" mass="21091">MAQITPFSARVKATLRETLLDAAANLLADRGFSGLRMADVATAAGVSRQTVYNEFGGKEALVEAVTLRLTEAFLAETARHLDTAPCLLDGIAAAVRYIQGLATANRLFSAMLTGTDAQDLLPFVTTKGQPMLASATELVCHHLRTRLPALPAGLATAYAEISVRLTVSHLLLPSAEPDSAAAAVRLVAESMLGPYLSTKE</sequence>
<accession>A0ABS5AEL9</accession>
<keyword evidence="1" id="KW-0805">Transcription regulation</keyword>
<dbReference type="PRINTS" id="PR00455">
    <property type="entry name" value="HTHTETR"/>
</dbReference>
<feature type="DNA-binding region" description="H-T-H motif" evidence="4">
    <location>
        <begin position="36"/>
        <end position="55"/>
    </location>
</feature>
<dbReference type="RefSeq" id="WP_086783290.1">
    <property type="nucleotide sequence ID" value="NZ_JAGIOO010000001.1"/>
</dbReference>
<dbReference type="InterPro" id="IPR001647">
    <property type="entry name" value="HTH_TetR"/>
</dbReference>
<evidence type="ECO:0000313" key="7">
    <source>
        <dbReference type="Proteomes" id="UP001519363"/>
    </source>
</evidence>
<evidence type="ECO:0000256" key="4">
    <source>
        <dbReference type="PROSITE-ProRule" id="PRU00335"/>
    </source>
</evidence>
<dbReference type="Gene3D" id="1.10.357.10">
    <property type="entry name" value="Tetracycline Repressor, domain 2"/>
    <property type="match status" value="1"/>
</dbReference>
<dbReference type="PANTHER" id="PTHR30055:SF234">
    <property type="entry name" value="HTH-TYPE TRANSCRIPTIONAL REGULATOR BETI"/>
    <property type="match status" value="1"/>
</dbReference>
<feature type="domain" description="HTH tetR-type" evidence="5">
    <location>
        <begin position="13"/>
        <end position="73"/>
    </location>
</feature>
<dbReference type="InterPro" id="IPR040611">
    <property type="entry name" value="AlkX_C"/>
</dbReference>
<dbReference type="EMBL" id="JAGIOO010000001">
    <property type="protein sequence ID" value="MBP2475021.1"/>
    <property type="molecule type" value="Genomic_DNA"/>
</dbReference>
<dbReference type="PROSITE" id="PS50977">
    <property type="entry name" value="HTH_TETR_2"/>
    <property type="match status" value="1"/>
</dbReference>
<dbReference type="Pfam" id="PF18556">
    <property type="entry name" value="TetR_C_35"/>
    <property type="match status" value="1"/>
</dbReference>
<evidence type="ECO:0000256" key="3">
    <source>
        <dbReference type="ARBA" id="ARBA00023163"/>
    </source>
</evidence>
<name>A0ABS5AEL9_9PSEU</name>
<dbReference type="InterPro" id="IPR050109">
    <property type="entry name" value="HTH-type_TetR-like_transc_reg"/>
</dbReference>
<gene>
    <name evidence="6" type="ORF">JOF53_003893</name>
</gene>
<organism evidence="6 7">
    <name type="scientific">Crossiella equi</name>
    <dbReference type="NCBI Taxonomy" id="130796"/>
    <lineage>
        <taxon>Bacteria</taxon>
        <taxon>Bacillati</taxon>
        <taxon>Actinomycetota</taxon>
        <taxon>Actinomycetes</taxon>
        <taxon>Pseudonocardiales</taxon>
        <taxon>Pseudonocardiaceae</taxon>
        <taxon>Crossiella</taxon>
    </lineage>
</organism>
<dbReference type="Pfam" id="PF00440">
    <property type="entry name" value="TetR_N"/>
    <property type="match status" value="1"/>
</dbReference>
<evidence type="ECO:0000259" key="5">
    <source>
        <dbReference type="PROSITE" id="PS50977"/>
    </source>
</evidence>
<dbReference type="SUPFAM" id="SSF46689">
    <property type="entry name" value="Homeodomain-like"/>
    <property type="match status" value="1"/>
</dbReference>
<dbReference type="PANTHER" id="PTHR30055">
    <property type="entry name" value="HTH-TYPE TRANSCRIPTIONAL REGULATOR RUTR"/>
    <property type="match status" value="1"/>
</dbReference>
<keyword evidence="2 4" id="KW-0238">DNA-binding</keyword>